<dbReference type="Pfam" id="PF00144">
    <property type="entry name" value="Beta-lactamase"/>
    <property type="match status" value="1"/>
</dbReference>
<evidence type="ECO:0000259" key="1">
    <source>
        <dbReference type="Pfam" id="PF00144"/>
    </source>
</evidence>
<reference evidence="2 3" key="1">
    <citation type="submission" date="2021-03" db="EMBL/GenBank/DDBJ databases">
        <title>Enterococcal diversity collection.</title>
        <authorList>
            <person name="Gilmore M.S."/>
            <person name="Schwartzman J."/>
            <person name="Van Tyne D."/>
            <person name="Martin M."/>
            <person name="Earl A.M."/>
            <person name="Manson A.L."/>
            <person name="Straub T."/>
            <person name="Salamzade R."/>
            <person name="Saavedra J."/>
            <person name="Lebreton F."/>
            <person name="Prichula J."/>
            <person name="Schaufler K."/>
            <person name="Gaca A."/>
            <person name="Sgardioli B."/>
            <person name="Wagenaar J."/>
            <person name="Strong T."/>
        </authorList>
    </citation>
    <scope>NUCLEOTIDE SEQUENCE [LARGE SCALE GENOMIC DNA]</scope>
    <source>
        <strain evidence="2 3">669A</strain>
    </source>
</reference>
<dbReference type="Proteomes" id="UP000664601">
    <property type="component" value="Unassembled WGS sequence"/>
</dbReference>
<name>A0ABS3L7S3_9ENTE</name>
<gene>
    <name evidence="2" type="ORF">JZO70_05785</name>
</gene>
<dbReference type="RefSeq" id="WP_207672602.1">
    <property type="nucleotide sequence ID" value="NZ_JAFREM010000010.1"/>
</dbReference>
<accession>A0ABS3L7S3</accession>
<dbReference type="PANTHER" id="PTHR43283">
    <property type="entry name" value="BETA-LACTAMASE-RELATED"/>
    <property type="match status" value="1"/>
</dbReference>
<dbReference type="InterPro" id="IPR050789">
    <property type="entry name" value="Diverse_Enzym_Activities"/>
</dbReference>
<keyword evidence="2" id="KW-0378">Hydrolase</keyword>
<organism evidence="2 3">
    <name type="scientific">Candidatus Enterococcus moelleringii</name>
    <dbReference type="NCBI Taxonomy" id="2815325"/>
    <lineage>
        <taxon>Bacteria</taxon>
        <taxon>Bacillati</taxon>
        <taxon>Bacillota</taxon>
        <taxon>Bacilli</taxon>
        <taxon>Lactobacillales</taxon>
        <taxon>Enterococcaceae</taxon>
        <taxon>Enterococcus</taxon>
    </lineage>
</organism>
<dbReference type="InterPro" id="IPR001466">
    <property type="entry name" value="Beta-lactam-related"/>
</dbReference>
<dbReference type="Gene3D" id="3.40.710.10">
    <property type="entry name" value="DD-peptidase/beta-lactamase superfamily"/>
    <property type="match status" value="1"/>
</dbReference>
<dbReference type="SUPFAM" id="SSF56601">
    <property type="entry name" value="beta-lactamase/transpeptidase-like"/>
    <property type="match status" value="1"/>
</dbReference>
<comment type="caution">
    <text evidence="2">The sequence shown here is derived from an EMBL/GenBank/DDBJ whole genome shotgun (WGS) entry which is preliminary data.</text>
</comment>
<evidence type="ECO:0000313" key="2">
    <source>
        <dbReference type="EMBL" id="MBO1305660.1"/>
    </source>
</evidence>
<sequence length="323" mass="36311">MENEKFVALEAKIQREYGNTAGITVSQEGTIVYEKYFNGCEADTAVHIFSVTKSIVSALIGIALEKGYITSLDQKVLDFFPEYSFPKKEKMLSAITLRHLLTMTVPYKRMLNPYPQYFTSPDWVKFSLEAIGGRGRVGEFKYAPLIGPDILSGILVKATGQSVLDFARENLFDPMGIQMEETITFRDKEEQMAFYQTTGVRGWVAGPTGVHTAGWGLSLTARELAKIGQLYLNGGVWEGQQLVPEKWIKESTREQSAWKKLGLKYGYLWWALDDERSFAALGDGGNTIYVNPQKQLVVSMTGLFMSEAKDWLALIQQEITAMF</sequence>
<dbReference type="InterPro" id="IPR012338">
    <property type="entry name" value="Beta-lactam/transpept-like"/>
</dbReference>
<keyword evidence="3" id="KW-1185">Reference proteome</keyword>
<dbReference type="EMBL" id="JAFREM010000010">
    <property type="protein sequence ID" value="MBO1305660.1"/>
    <property type="molecule type" value="Genomic_DNA"/>
</dbReference>
<evidence type="ECO:0000313" key="3">
    <source>
        <dbReference type="Proteomes" id="UP000664601"/>
    </source>
</evidence>
<proteinExistence type="predicted"/>
<protein>
    <submittedName>
        <fullName evidence="2">Serine hydrolase</fullName>
    </submittedName>
</protein>
<dbReference type="GO" id="GO:0016787">
    <property type="term" value="F:hydrolase activity"/>
    <property type="evidence" value="ECO:0007669"/>
    <property type="project" value="UniProtKB-KW"/>
</dbReference>
<feature type="domain" description="Beta-lactamase-related" evidence="1">
    <location>
        <begin position="21"/>
        <end position="300"/>
    </location>
</feature>
<dbReference type="PANTHER" id="PTHR43283:SF7">
    <property type="entry name" value="BETA-LACTAMASE-RELATED DOMAIN-CONTAINING PROTEIN"/>
    <property type="match status" value="1"/>
</dbReference>